<comment type="caution">
    <text evidence="8">The sequence shown here is derived from an EMBL/GenBank/DDBJ whole genome shotgun (WGS) entry which is preliminary data.</text>
</comment>
<dbReference type="GO" id="GO:0003899">
    <property type="term" value="F:DNA-directed RNA polymerase activity"/>
    <property type="evidence" value="ECO:0007669"/>
    <property type="project" value="InterPro"/>
</dbReference>
<dbReference type="NCBIfam" id="NF001988">
    <property type="entry name" value="PRK00783.1"/>
    <property type="match status" value="1"/>
</dbReference>
<dbReference type="InterPro" id="IPR011262">
    <property type="entry name" value="DNA-dir_RNA_pol_insert"/>
</dbReference>
<dbReference type="HAMAP" id="MF_00320">
    <property type="entry name" value="RNApol_arch_Rpo3"/>
    <property type="match status" value="1"/>
</dbReference>
<dbReference type="InterPro" id="IPR036603">
    <property type="entry name" value="RBP11-like"/>
</dbReference>
<dbReference type="OrthoDB" id="270173at2759"/>
<dbReference type="InterPro" id="IPR011263">
    <property type="entry name" value="DNA-dir_RNA_pol_RpoA/D/Rpb3"/>
</dbReference>
<evidence type="ECO:0000256" key="4">
    <source>
        <dbReference type="ARBA" id="ARBA00023163"/>
    </source>
</evidence>
<organism evidence="8 9">
    <name type="scientific">Antrodiella citrinella</name>
    <dbReference type="NCBI Taxonomy" id="2447956"/>
    <lineage>
        <taxon>Eukaryota</taxon>
        <taxon>Fungi</taxon>
        <taxon>Dikarya</taxon>
        <taxon>Basidiomycota</taxon>
        <taxon>Agaricomycotina</taxon>
        <taxon>Agaricomycetes</taxon>
        <taxon>Polyporales</taxon>
        <taxon>Steccherinaceae</taxon>
        <taxon>Antrodiella</taxon>
    </lineage>
</organism>
<dbReference type="Gene3D" id="2.170.120.12">
    <property type="entry name" value="DNA-directed RNA polymerase, insert domain"/>
    <property type="match status" value="1"/>
</dbReference>
<dbReference type="InterPro" id="IPR050518">
    <property type="entry name" value="Rpo3/RPB3_RNA_Pol_subunit"/>
</dbReference>
<evidence type="ECO:0000256" key="2">
    <source>
        <dbReference type="ARBA" id="ARBA00022083"/>
    </source>
</evidence>
<accession>A0A4S4MWK6</accession>
<dbReference type="SUPFAM" id="SSF56553">
    <property type="entry name" value="Insert subdomain of RNA polymerase alpha subunit"/>
    <property type="match status" value="1"/>
</dbReference>
<gene>
    <name evidence="8" type="ORF">EUX98_g4492</name>
</gene>
<protein>
    <recommendedName>
        <fullName evidence="2">DNA-directed RNA polymerases I and III subunit RPAC1</fullName>
    </recommendedName>
</protein>
<dbReference type="SUPFAM" id="SSF55257">
    <property type="entry name" value="RBP11-like subunits of RNA polymerase"/>
    <property type="match status" value="1"/>
</dbReference>
<dbReference type="EMBL" id="SGPM01000112">
    <property type="protein sequence ID" value="THH29681.1"/>
    <property type="molecule type" value="Genomic_DNA"/>
</dbReference>
<reference evidence="8 9" key="1">
    <citation type="submission" date="2019-02" db="EMBL/GenBank/DDBJ databases">
        <title>Genome sequencing of the rare red list fungi Antrodiella citrinella (Flaviporus citrinellus).</title>
        <authorList>
            <person name="Buettner E."/>
            <person name="Kellner H."/>
        </authorList>
    </citation>
    <scope>NUCLEOTIDE SEQUENCE [LARGE SCALE GENOMIC DNA]</scope>
    <source>
        <strain evidence="8 9">DSM 108506</strain>
    </source>
</reference>
<dbReference type="InterPro" id="IPR001514">
    <property type="entry name" value="DNA-dir_RNA_pol_30-40kDasu_CS"/>
</dbReference>
<feature type="domain" description="DNA-directed RNA polymerase RpoA/D/Rpb3-type" evidence="7">
    <location>
        <begin position="88"/>
        <end position="366"/>
    </location>
</feature>
<dbReference type="AlphaFoldDB" id="A0A4S4MWK6"/>
<dbReference type="Pfam" id="PF01000">
    <property type="entry name" value="RNA_pol_A_bac"/>
    <property type="match status" value="1"/>
</dbReference>
<dbReference type="PANTHER" id="PTHR11800">
    <property type="entry name" value="DNA-DIRECTED RNA POLYMERASE"/>
    <property type="match status" value="1"/>
</dbReference>
<evidence type="ECO:0000256" key="5">
    <source>
        <dbReference type="ARBA" id="ARBA00023242"/>
    </source>
</evidence>
<evidence type="ECO:0000256" key="3">
    <source>
        <dbReference type="ARBA" id="ARBA00022478"/>
    </source>
</evidence>
<dbReference type="GO" id="GO:0055029">
    <property type="term" value="C:nuclear DNA-directed RNA polymerase complex"/>
    <property type="evidence" value="ECO:0007669"/>
    <property type="project" value="UniProtKB-ARBA"/>
</dbReference>
<dbReference type="PROSITE" id="PS00446">
    <property type="entry name" value="RNA_POL_D_30KD"/>
    <property type="match status" value="1"/>
</dbReference>
<evidence type="ECO:0000256" key="6">
    <source>
        <dbReference type="ARBA" id="ARBA00025804"/>
    </source>
</evidence>
<sequence length="390" mass="43498">MSPTAVASSSHLPESAYDPRRHVGVHAELVSDVASTDYPGHYPGEDHTWNLRQFNEARRLCVLLVSFRKTEGSVQKLQVKVHRLSQRSIEFDMVGVDASVANAFRRILIAEVPTIAIEHVYVWNNTSVVHDEVLAHRIGLVPLNVDPDLQEFRTTTGYHSTPNDRNTVVFKLNVVCERNTKAAKGGPNQYINEYVKSGDLVWEPQGEQRSIFEVDPAPTNKEIVLAKLRPGQEVEMELHAIKGVGKEHAKWSPVATASYRLHPLIVLNPAKPISRHLAHQFAGCFSPGVVKVSSEGEISIDERNMRKDSVSREVLRHSEFDGCVELKRIRDWFIFNIESEGPYTPERLFPESIKVMRSKIASIRKAAEALLAGTDEEAASADGDVEMGAA</sequence>
<keyword evidence="4" id="KW-0804">Transcription</keyword>
<keyword evidence="5" id="KW-0539">Nucleus</keyword>
<dbReference type="GO" id="GO:0003677">
    <property type="term" value="F:DNA binding"/>
    <property type="evidence" value="ECO:0007669"/>
    <property type="project" value="InterPro"/>
</dbReference>
<keyword evidence="9" id="KW-1185">Reference proteome</keyword>
<keyword evidence="3" id="KW-0240">DNA-directed RNA polymerase</keyword>
<evidence type="ECO:0000256" key="1">
    <source>
        <dbReference type="ARBA" id="ARBA00004123"/>
    </source>
</evidence>
<dbReference type="GO" id="GO:0005666">
    <property type="term" value="C:RNA polymerase III complex"/>
    <property type="evidence" value="ECO:0007669"/>
    <property type="project" value="TreeGrafter"/>
</dbReference>
<dbReference type="SMART" id="SM00662">
    <property type="entry name" value="RPOLD"/>
    <property type="match status" value="1"/>
</dbReference>
<dbReference type="GO" id="GO:0005736">
    <property type="term" value="C:RNA polymerase I complex"/>
    <property type="evidence" value="ECO:0007669"/>
    <property type="project" value="TreeGrafter"/>
</dbReference>
<name>A0A4S4MWK6_9APHY</name>
<evidence type="ECO:0000313" key="8">
    <source>
        <dbReference type="EMBL" id="THH29681.1"/>
    </source>
</evidence>
<dbReference type="CDD" id="cd07032">
    <property type="entry name" value="RNAP_I_II_AC40"/>
    <property type="match status" value="1"/>
</dbReference>
<dbReference type="InterPro" id="IPR036643">
    <property type="entry name" value="RNApol_insert_sf"/>
</dbReference>
<evidence type="ECO:0000259" key="7">
    <source>
        <dbReference type="SMART" id="SM00662"/>
    </source>
</evidence>
<comment type="subcellular location">
    <subcellularLocation>
        <location evidence="1">Nucleus</location>
    </subcellularLocation>
</comment>
<dbReference type="Proteomes" id="UP000308730">
    <property type="component" value="Unassembled WGS sequence"/>
</dbReference>
<dbReference type="FunFam" id="2.170.120.12:FF:000003">
    <property type="entry name" value="Dna-directed rna polymerases i and iii subunit"/>
    <property type="match status" value="1"/>
</dbReference>
<proteinExistence type="inferred from homology"/>
<dbReference type="Gene3D" id="3.30.1360.10">
    <property type="entry name" value="RNA polymerase, RBP11-like subunit"/>
    <property type="match status" value="1"/>
</dbReference>
<dbReference type="GO" id="GO:0046983">
    <property type="term" value="F:protein dimerization activity"/>
    <property type="evidence" value="ECO:0007669"/>
    <property type="project" value="InterPro"/>
</dbReference>
<dbReference type="Pfam" id="PF01193">
    <property type="entry name" value="RNA_pol_L"/>
    <property type="match status" value="1"/>
</dbReference>
<dbReference type="PANTHER" id="PTHR11800:SF13">
    <property type="entry name" value="DNA-DIRECTED RNA POLYMERASES I AND III SUBUNIT RPAC1"/>
    <property type="match status" value="1"/>
</dbReference>
<comment type="similarity">
    <text evidence="6">Belongs to the archaeal Rpo3/eukaryotic RPB3 RNA polymerase subunit family.</text>
</comment>
<dbReference type="GO" id="GO:0006351">
    <property type="term" value="P:DNA-templated transcription"/>
    <property type="evidence" value="ECO:0007669"/>
    <property type="project" value="InterPro"/>
</dbReference>
<evidence type="ECO:0000313" key="9">
    <source>
        <dbReference type="Proteomes" id="UP000308730"/>
    </source>
</evidence>
<dbReference type="InterPro" id="IPR022842">
    <property type="entry name" value="RNAP_Rpo3/Rpb3/RPAC1"/>
</dbReference>
<dbReference type="InterPro" id="IPR033901">
    <property type="entry name" value="RNAPI/III_AC40"/>
</dbReference>